<dbReference type="GO" id="GO:0016787">
    <property type="term" value="F:hydrolase activity"/>
    <property type="evidence" value="ECO:0007669"/>
    <property type="project" value="UniProtKB-KW"/>
</dbReference>
<dbReference type="HAMAP" id="MF_00265">
    <property type="entry name" value="VapC_Nob1"/>
    <property type="match status" value="1"/>
</dbReference>
<keyword evidence="4 8" id="KW-0479">Metal-binding</keyword>
<dbReference type="EMBL" id="FOHS01000001">
    <property type="protein sequence ID" value="SES88491.1"/>
    <property type="molecule type" value="Genomic_DNA"/>
</dbReference>
<dbReference type="CDD" id="cd18744">
    <property type="entry name" value="PIN_VapC4-5_FitB-like"/>
    <property type="match status" value="1"/>
</dbReference>
<keyword evidence="3 8" id="KW-0540">Nuclease</keyword>
<feature type="binding site" evidence="8">
    <location>
        <position position="99"/>
    </location>
    <ligand>
        <name>Mg(2+)</name>
        <dbReference type="ChEBI" id="CHEBI:18420"/>
    </ligand>
</feature>
<comment type="function">
    <text evidence="8">Toxic component of a toxin-antitoxin (TA) system. An RNase.</text>
</comment>
<feature type="binding site" evidence="8">
    <location>
        <position position="7"/>
    </location>
    <ligand>
        <name>Mg(2+)</name>
        <dbReference type="ChEBI" id="CHEBI:18420"/>
    </ligand>
</feature>
<dbReference type="GO" id="GO:0004519">
    <property type="term" value="F:endonuclease activity"/>
    <property type="evidence" value="ECO:0007669"/>
    <property type="project" value="UniProtKB-KW"/>
</dbReference>
<dbReference type="GO" id="GO:0004540">
    <property type="term" value="F:RNA nuclease activity"/>
    <property type="evidence" value="ECO:0007669"/>
    <property type="project" value="InterPro"/>
</dbReference>
<dbReference type="PANTHER" id="PTHR33653:SF1">
    <property type="entry name" value="RIBONUCLEASE VAPC2"/>
    <property type="match status" value="1"/>
</dbReference>
<dbReference type="InterPro" id="IPR002716">
    <property type="entry name" value="PIN_dom"/>
</dbReference>
<name>A0A1I0A2X3_9BACT</name>
<evidence type="ECO:0000256" key="3">
    <source>
        <dbReference type="ARBA" id="ARBA00022722"/>
    </source>
</evidence>
<dbReference type="InterPro" id="IPR050556">
    <property type="entry name" value="Type_II_TA_system_RNase"/>
</dbReference>
<comment type="similarity">
    <text evidence="7 8">Belongs to the PINc/VapC protein family.</text>
</comment>
<reference evidence="11" key="1">
    <citation type="submission" date="2016-10" db="EMBL/GenBank/DDBJ databases">
        <authorList>
            <person name="Varghese N."/>
            <person name="Submissions S."/>
        </authorList>
    </citation>
    <scope>NUCLEOTIDE SEQUENCE [LARGE SCALE GENOMIC DNA]</scope>
    <source>
        <strain evidence="11">DSM 15310</strain>
    </source>
</reference>
<keyword evidence="5 8" id="KW-0378">Hydrolase</keyword>
<dbReference type="Proteomes" id="UP000198697">
    <property type="component" value="Unassembled WGS sequence"/>
</dbReference>
<dbReference type="Pfam" id="PF01850">
    <property type="entry name" value="PIN"/>
    <property type="match status" value="1"/>
</dbReference>
<dbReference type="AlphaFoldDB" id="A0A1I0A2X3"/>
<comment type="cofactor">
    <cofactor evidence="1 8">
        <name>Mg(2+)</name>
        <dbReference type="ChEBI" id="CHEBI:18420"/>
    </cofactor>
</comment>
<organism evidence="10 11">
    <name type="scientific">Hymenobacter actinosclerus</name>
    <dbReference type="NCBI Taxonomy" id="82805"/>
    <lineage>
        <taxon>Bacteria</taxon>
        <taxon>Pseudomonadati</taxon>
        <taxon>Bacteroidota</taxon>
        <taxon>Cytophagia</taxon>
        <taxon>Cytophagales</taxon>
        <taxon>Hymenobacteraceae</taxon>
        <taxon>Hymenobacter</taxon>
    </lineage>
</organism>
<evidence type="ECO:0000256" key="5">
    <source>
        <dbReference type="ARBA" id="ARBA00022801"/>
    </source>
</evidence>
<dbReference type="SUPFAM" id="SSF88723">
    <property type="entry name" value="PIN domain-like"/>
    <property type="match status" value="1"/>
</dbReference>
<keyword evidence="10" id="KW-0255">Endonuclease</keyword>
<keyword evidence="2 8" id="KW-1277">Toxin-antitoxin system</keyword>
<dbReference type="STRING" id="82805.SAMN04487998_0571"/>
<evidence type="ECO:0000256" key="6">
    <source>
        <dbReference type="ARBA" id="ARBA00022842"/>
    </source>
</evidence>
<evidence type="ECO:0000259" key="9">
    <source>
        <dbReference type="Pfam" id="PF01850"/>
    </source>
</evidence>
<proteinExistence type="inferred from homology"/>
<evidence type="ECO:0000313" key="11">
    <source>
        <dbReference type="Proteomes" id="UP000198697"/>
    </source>
</evidence>
<dbReference type="GO" id="GO:0090729">
    <property type="term" value="F:toxin activity"/>
    <property type="evidence" value="ECO:0007669"/>
    <property type="project" value="UniProtKB-KW"/>
</dbReference>
<gene>
    <name evidence="8" type="primary">vapC</name>
    <name evidence="10" type="ORF">SAMN04487998_0571</name>
</gene>
<dbReference type="OrthoDB" id="9796690at2"/>
<keyword evidence="8" id="KW-0800">Toxin</keyword>
<protein>
    <recommendedName>
        <fullName evidence="8">Ribonuclease VapC</fullName>
        <shortName evidence="8">RNase VapC</shortName>
        <ecNumber evidence="8">3.1.-.-</ecNumber>
    </recommendedName>
    <alternativeName>
        <fullName evidence="8">Toxin VapC</fullName>
    </alternativeName>
</protein>
<sequence>MKPILLDTDVLSHYLNNESTTVLYAEKYIQEFRQLSISIITHYEVLNGLYYRDARRRLIVFEKFTALHQILPLTLESVEISARIFADLRQTGRPIGHTDTLIAGVAMANGMQLATNNTAHFERIEGLELVNWTK</sequence>
<dbReference type="InterPro" id="IPR029060">
    <property type="entry name" value="PIN-like_dom_sf"/>
</dbReference>
<dbReference type="EC" id="3.1.-.-" evidence="8"/>
<dbReference type="GO" id="GO:0000287">
    <property type="term" value="F:magnesium ion binding"/>
    <property type="evidence" value="ECO:0007669"/>
    <property type="project" value="UniProtKB-UniRule"/>
</dbReference>
<dbReference type="Gene3D" id="3.40.50.1010">
    <property type="entry name" value="5'-nuclease"/>
    <property type="match status" value="1"/>
</dbReference>
<evidence type="ECO:0000313" key="10">
    <source>
        <dbReference type="EMBL" id="SES88491.1"/>
    </source>
</evidence>
<accession>A0A1I0A2X3</accession>
<dbReference type="RefSeq" id="WP_092768037.1">
    <property type="nucleotide sequence ID" value="NZ_FOHS01000001.1"/>
</dbReference>
<keyword evidence="6 8" id="KW-0460">Magnesium</keyword>
<evidence type="ECO:0000256" key="8">
    <source>
        <dbReference type="HAMAP-Rule" id="MF_00265"/>
    </source>
</evidence>
<evidence type="ECO:0000256" key="4">
    <source>
        <dbReference type="ARBA" id="ARBA00022723"/>
    </source>
</evidence>
<feature type="domain" description="PIN" evidence="9">
    <location>
        <begin position="4"/>
        <end position="125"/>
    </location>
</feature>
<evidence type="ECO:0000256" key="7">
    <source>
        <dbReference type="ARBA" id="ARBA00038093"/>
    </source>
</evidence>
<dbReference type="PANTHER" id="PTHR33653">
    <property type="entry name" value="RIBONUCLEASE VAPC2"/>
    <property type="match status" value="1"/>
</dbReference>
<dbReference type="InterPro" id="IPR022907">
    <property type="entry name" value="VapC_family"/>
</dbReference>
<evidence type="ECO:0000256" key="2">
    <source>
        <dbReference type="ARBA" id="ARBA00022649"/>
    </source>
</evidence>
<evidence type="ECO:0000256" key="1">
    <source>
        <dbReference type="ARBA" id="ARBA00001946"/>
    </source>
</evidence>
<keyword evidence="11" id="KW-1185">Reference proteome</keyword>